<dbReference type="PRINTS" id="PR01182">
    <property type="entry name" value="ORNDCRBXLASE"/>
</dbReference>
<sequence length="401" mass="45512">MLTLEKKNKVEAYIQEQLQHRESGDPICAYVYDLERLKTHAKGIKESLPASCRLYYAVKANPDRRLLEVLEPVIDGFEVASYGEISNVGEVSDKPMLFGGPGKKDREIRTALQTNVEYLNVESFHELNRMMHIAEQLSVTIPVLLRVNLSKNVSDSHIRMSGVPTQFGVDERDIPGLITHALQSDYIDIKGFHFHAMSNNLDAKSHVKFVGMCIEKSLSWKKQFALDASIVNVGGGIGINYWNPEEPFEWNILADGLADYHETYQEQDLTLFLEIGRYMVAGCGSYVSEVLDVKTNHDEHFAVIRGGSHHLRMPAAWKISHPFNVFSVEEWHYPFVRPEVIDAKLTIAGELCTPNDVLVRKEHVDRLRAGDIVIFQYAGAYGWTISHHDFLSHPHPEIVFI</sequence>
<evidence type="ECO:0000313" key="7">
    <source>
        <dbReference type="Proteomes" id="UP001649381"/>
    </source>
</evidence>
<evidence type="ECO:0000256" key="1">
    <source>
        <dbReference type="ARBA" id="ARBA00001933"/>
    </source>
</evidence>
<keyword evidence="2" id="KW-0663">Pyridoxal phosphate</keyword>
<gene>
    <name evidence="6" type="ORF">L2716_01730</name>
</gene>
<evidence type="ECO:0000256" key="3">
    <source>
        <dbReference type="RuleBase" id="RU003737"/>
    </source>
</evidence>
<comment type="cofactor">
    <cofactor evidence="1">
        <name>pyridoxal 5'-phosphate</name>
        <dbReference type="ChEBI" id="CHEBI:597326"/>
    </cofactor>
</comment>
<comment type="similarity">
    <text evidence="3">Belongs to the Orn/Lys/Arg decarboxylase class-II family.</text>
</comment>
<dbReference type="Gene3D" id="2.40.37.10">
    <property type="entry name" value="Lyase, Ornithine Decarboxylase, Chain A, domain 1"/>
    <property type="match status" value="1"/>
</dbReference>
<proteinExistence type="inferred from homology"/>
<dbReference type="PANTHER" id="PTHR43727">
    <property type="entry name" value="DIAMINOPIMELATE DECARBOXYLASE"/>
    <property type="match status" value="1"/>
</dbReference>
<organism evidence="6 7">
    <name type="scientific">Pseudalkalibacillus berkeleyi</name>
    <dbReference type="NCBI Taxonomy" id="1069813"/>
    <lineage>
        <taxon>Bacteria</taxon>
        <taxon>Bacillati</taxon>
        <taxon>Bacillota</taxon>
        <taxon>Bacilli</taxon>
        <taxon>Bacillales</taxon>
        <taxon>Fictibacillaceae</taxon>
        <taxon>Pseudalkalibacillus</taxon>
    </lineage>
</organism>
<dbReference type="PRINTS" id="PR01179">
    <property type="entry name" value="ODADCRBXLASE"/>
</dbReference>
<comment type="caution">
    <text evidence="6">The sequence shown here is derived from an EMBL/GenBank/DDBJ whole genome shotgun (WGS) entry which is preliminary data.</text>
</comment>
<dbReference type="InterPro" id="IPR000183">
    <property type="entry name" value="Orn/DAP/Arg_de-COase"/>
</dbReference>
<dbReference type="Pfam" id="PF00278">
    <property type="entry name" value="Orn_DAP_Arg_deC"/>
    <property type="match status" value="1"/>
</dbReference>
<evidence type="ECO:0000313" key="6">
    <source>
        <dbReference type="EMBL" id="MCF6136431.1"/>
    </source>
</evidence>
<dbReference type="Proteomes" id="UP001649381">
    <property type="component" value="Unassembled WGS sequence"/>
</dbReference>
<dbReference type="InterPro" id="IPR009006">
    <property type="entry name" value="Ala_racemase/Decarboxylase_C"/>
</dbReference>
<evidence type="ECO:0000259" key="4">
    <source>
        <dbReference type="Pfam" id="PF00278"/>
    </source>
</evidence>
<dbReference type="EMBL" id="JAKIJS010000001">
    <property type="protein sequence ID" value="MCF6136431.1"/>
    <property type="molecule type" value="Genomic_DNA"/>
</dbReference>
<dbReference type="InterPro" id="IPR029066">
    <property type="entry name" value="PLP-binding_barrel"/>
</dbReference>
<dbReference type="SUPFAM" id="SSF50621">
    <property type="entry name" value="Alanine racemase C-terminal domain-like"/>
    <property type="match status" value="1"/>
</dbReference>
<reference evidence="6 7" key="1">
    <citation type="submission" date="2022-01" db="EMBL/GenBank/DDBJ databases">
        <title>Alkalihalobacillus sp. EGI L200015, a novel bacterium isolated from a salt lake sediment.</title>
        <authorList>
            <person name="Gao L."/>
            <person name="Fang B.-Z."/>
            <person name="Li W.-J."/>
        </authorList>
    </citation>
    <scope>NUCLEOTIDE SEQUENCE [LARGE SCALE GENOMIC DNA]</scope>
    <source>
        <strain evidence="6 7">KCTC 12718</strain>
    </source>
</reference>
<dbReference type="CDD" id="cd06843">
    <property type="entry name" value="PLPDE_III_PvsE_like"/>
    <property type="match status" value="1"/>
</dbReference>
<evidence type="ECO:0000256" key="2">
    <source>
        <dbReference type="ARBA" id="ARBA00022898"/>
    </source>
</evidence>
<dbReference type="SUPFAM" id="SSF51419">
    <property type="entry name" value="PLP-binding barrel"/>
    <property type="match status" value="1"/>
</dbReference>
<protein>
    <submittedName>
        <fullName evidence="6">Type III PLP-dependent enzyme</fullName>
    </submittedName>
</protein>
<dbReference type="InterPro" id="IPR022643">
    <property type="entry name" value="De-COase2_C"/>
</dbReference>
<dbReference type="RefSeq" id="WP_236331127.1">
    <property type="nucleotide sequence ID" value="NZ_JAKIJS010000001.1"/>
</dbReference>
<dbReference type="Gene3D" id="3.20.20.10">
    <property type="entry name" value="Alanine racemase"/>
    <property type="match status" value="1"/>
</dbReference>
<keyword evidence="7" id="KW-1185">Reference proteome</keyword>
<feature type="domain" description="Orn/DAP/Arg decarboxylase 2 C-terminal" evidence="4">
    <location>
        <begin position="30"/>
        <end position="379"/>
    </location>
</feature>
<accession>A0ABS9GXP3</accession>
<feature type="domain" description="Orn/DAP/Arg decarboxylase 2 N-terminal" evidence="5">
    <location>
        <begin position="36"/>
        <end position="281"/>
    </location>
</feature>
<dbReference type="PANTHER" id="PTHR43727:SF2">
    <property type="entry name" value="GROUP IV DECARBOXYLASE"/>
    <property type="match status" value="1"/>
</dbReference>
<evidence type="ECO:0000259" key="5">
    <source>
        <dbReference type="Pfam" id="PF02784"/>
    </source>
</evidence>
<dbReference type="Pfam" id="PF02784">
    <property type="entry name" value="Orn_Arg_deC_N"/>
    <property type="match status" value="1"/>
</dbReference>
<name>A0ABS9GXP3_9BACL</name>
<dbReference type="InterPro" id="IPR022644">
    <property type="entry name" value="De-COase2_N"/>
</dbReference>
<dbReference type="InterPro" id="IPR002433">
    <property type="entry name" value="Orn_de-COase"/>
</dbReference>